<evidence type="ECO:0000313" key="2">
    <source>
        <dbReference type="Proteomes" id="UP000009135"/>
    </source>
</evidence>
<dbReference type="EMBL" id="CP003199">
    <property type="protein sequence ID" value="AEW45638.1"/>
    <property type="molecule type" value="Genomic_DNA"/>
</dbReference>
<gene>
    <name evidence="1" type="ordered locus">MHC_03890</name>
</gene>
<reference evidence="1 2" key="1">
    <citation type="journal article" date="2012" name="J. Bacteriol.">
        <title>Complete genome sequence of Mycoplasma haemocanis strain Illinois.</title>
        <authorList>
            <person name="do Nascimento N.C."/>
            <person name="Guimaraes A.M."/>
            <person name="Santos A.P."/>
            <person name="Sanmiguel P.J."/>
            <person name="Messick J.B."/>
        </authorList>
    </citation>
    <scope>NUCLEOTIDE SEQUENCE [LARGE SCALE GENOMIC DNA]</scope>
    <source>
        <strain evidence="1 2">Illinois</strain>
    </source>
</reference>
<accession>H6N7L6</accession>
<name>H6N7L6_MYCHN</name>
<protein>
    <submittedName>
        <fullName evidence="1">Uncharacterized protein</fullName>
    </submittedName>
</protein>
<sequence>MIDIRAFKNVYIRVSNARNPELVNLLQIHVWPVVHDLKMLSKPTFQLCCDCDMCSDYIWLTKRSFSYEDSCKESYKALLHHLHVHFNEKKLGITKGFVYSVVKAAYKKFKVVFHNYEELAQEKGLLYSLGREEDKSKDLKQLEWITSMVIKVSDRMKQEGK</sequence>
<dbReference type="KEGG" id="mhe:MHC_03890"/>
<dbReference type="OrthoDB" id="9825686at2"/>
<organism evidence="1 2">
    <name type="scientific">Mycoplasma haemocanis (strain Illinois)</name>
    <dbReference type="NCBI Taxonomy" id="1111676"/>
    <lineage>
        <taxon>Bacteria</taxon>
        <taxon>Bacillati</taxon>
        <taxon>Mycoplasmatota</taxon>
        <taxon>Mollicutes</taxon>
        <taxon>Mycoplasmataceae</taxon>
        <taxon>Mycoplasma</taxon>
    </lineage>
</organism>
<dbReference type="Proteomes" id="UP000009135">
    <property type="component" value="Chromosome"/>
</dbReference>
<dbReference type="AlphaFoldDB" id="H6N7L6"/>
<evidence type="ECO:0000313" key="1">
    <source>
        <dbReference type="EMBL" id="AEW45638.1"/>
    </source>
</evidence>
<keyword evidence="2" id="KW-1185">Reference proteome</keyword>
<proteinExistence type="predicted"/>
<dbReference type="HOGENOM" id="CLU_1641838_0_0_14"/>
<dbReference type="STRING" id="1111676.MHC_03890"/>